<keyword evidence="4" id="KW-0067">ATP-binding</keyword>
<evidence type="ECO:0000259" key="2">
    <source>
        <dbReference type="PROSITE" id="PS51192"/>
    </source>
</evidence>
<keyword evidence="1" id="KW-0472">Membrane</keyword>
<dbReference type="Pfam" id="PF04851">
    <property type="entry name" value="ResIII"/>
    <property type="match status" value="1"/>
</dbReference>
<evidence type="ECO:0000313" key="7">
    <source>
        <dbReference type="Proteomes" id="UP000238534"/>
    </source>
</evidence>
<dbReference type="AlphaFoldDB" id="A0A2S9CRZ1"/>
<dbReference type="GO" id="GO:0016787">
    <property type="term" value="F:hydrolase activity"/>
    <property type="evidence" value="ECO:0007669"/>
    <property type="project" value="InterPro"/>
</dbReference>
<dbReference type="EMBL" id="PCPH01000003">
    <property type="protein sequence ID" value="PRB89536.1"/>
    <property type="molecule type" value="Genomic_DNA"/>
</dbReference>
<dbReference type="CDD" id="cd17926">
    <property type="entry name" value="DEXHc_RE"/>
    <property type="match status" value="1"/>
</dbReference>
<dbReference type="Pfam" id="PF00271">
    <property type="entry name" value="Helicase_C"/>
    <property type="match status" value="1"/>
</dbReference>
<dbReference type="GO" id="GO:0005829">
    <property type="term" value="C:cytosol"/>
    <property type="evidence" value="ECO:0007669"/>
    <property type="project" value="TreeGrafter"/>
</dbReference>
<dbReference type="SMART" id="SM00487">
    <property type="entry name" value="DEXDc"/>
    <property type="match status" value="1"/>
</dbReference>
<evidence type="ECO:0000313" key="5">
    <source>
        <dbReference type="EMBL" id="PRB89536.1"/>
    </source>
</evidence>
<dbReference type="RefSeq" id="WP_105683042.1">
    <property type="nucleotide sequence ID" value="NZ_JBBGZD010000002.1"/>
</dbReference>
<sequence length="737" mass="85582">MMKDAIWAKDRDYKTGSDDEPLQFYLDSLCNSKSFDLLLGYFSSSALNVLSLGFANFIHSGGKMRIIINNVLSSQDKEAIEKGQEKKDIILHDFNNLYNLKMALDDYGTHFFECFAWLIANDRIEFKIIKPKDKKGIAHYKSGIFSDGKDTVGFKSSCNFTAYGLLENLEELECFLSWDDERSRKFINKQDRYFNEIFNGTADFIEYLDITNIKESLLDIFGNKSLSALLIQEKELLEKKSIALQNSKLQKSVNSAIQQTAKYYKLEQSPKFPYSEGPRSYQLEAHEKWLANDKKGLFNMATGTGKTLTSLNCLLNEYKVGKHYKAIILVPTKALLEQWKNECKKFNFNNIITVSNKEKWPQNISFLNSASNFIDISFVIIVTYAAFYKKNFQAHFQELPKDTLFIADEAHNLGSPNISRLLPKIHLHKRIGLSATPDRQFDDTGNKKIEIFFNDTPPYIYSFTMDKALKMGWLCKYKYYPHIIKLTDTELSEYIKKSKQLIKYFDTKTKKYKDCKEVEMLLLERKRIIHKAFNKIEMFRKIIEEEFNKKGTLKYSLVYVPEGIEPNYEKDDDQNETIEDIKLINEYTKVISRTHSSIMVKQFTSNTINRDHVIKDFQNGDIDVLTSIKCLDEGVDVPRTELAIFCSSTGNPRQFIQRRGRVLRIHPEKTYAIIHDLIVVPEAGGELTFDMEKNMIQKELERVVDFSNLSSNKIDTYNELREVLTYYSISLSDIKNK</sequence>
<organism evidence="4 7">
    <name type="scientific">Chryseobacterium culicis</name>
    <dbReference type="NCBI Taxonomy" id="680127"/>
    <lineage>
        <taxon>Bacteria</taxon>
        <taxon>Pseudomonadati</taxon>
        <taxon>Bacteroidota</taxon>
        <taxon>Flavobacteriia</taxon>
        <taxon>Flavobacteriales</taxon>
        <taxon>Weeksellaceae</taxon>
        <taxon>Chryseobacterium group</taxon>
        <taxon>Chryseobacterium</taxon>
    </lineage>
</organism>
<comment type="caution">
    <text evidence="4">The sequence shown here is derived from an EMBL/GenBank/DDBJ whole genome shotgun (WGS) entry which is preliminary data.</text>
</comment>
<dbReference type="PROSITE" id="PS51192">
    <property type="entry name" value="HELICASE_ATP_BIND_1"/>
    <property type="match status" value="1"/>
</dbReference>
<keyword evidence="4" id="KW-0547">Nucleotide-binding</keyword>
<keyword evidence="1" id="KW-1133">Transmembrane helix</keyword>
<dbReference type="PANTHER" id="PTHR47396:SF1">
    <property type="entry name" value="ATP-DEPENDENT HELICASE IRC3-RELATED"/>
    <property type="match status" value="1"/>
</dbReference>
<feature type="domain" description="Helicase ATP-binding" evidence="2">
    <location>
        <begin position="287"/>
        <end position="455"/>
    </location>
</feature>
<dbReference type="SMART" id="SM00490">
    <property type="entry name" value="HELICc"/>
    <property type="match status" value="1"/>
</dbReference>
<dbReference type="InterPro" id="IPR006935">
    <property type="entry name" value="Helicase/UvrB_N"/>
</dbReference>
<keyword evidence="4" id="KW-0347">Helicase</keyword>
<keyword evidence="6" id="KW-1185">Reference proteome</keyword>
<dbReference type="EMBL" id="PCPP01000002">
    <property type="protein sequence ID" value="PRB83294.1"/>
    <property type="molecule type" value="Genomic_DNA"/>
</dbReference>
<evidence type="ECO:0000313" key="4">
    <source>
        <dbReference type="EMBL" id="PRB83294.1"/>
    </source>
</evidence>
<dbReference type="OrthoDB" id="9804145at2"/>
<evidence type="ECO:0000256" key="1">
    <source>
        <dbReference type="SAM" id="Phobius"/>
    </source>
</evidence>
<name>A0A2S9CRZ1_CHRCI</name>
<dbReference type="GO" id="GO:0004386">
    <property type="term" value="F:helicase activity"/>
    <property type="evidence" value="ECO:0007669"/>
    <property type="project" value="UniProtKB-KW"/>
</dbReference>
<evidence type="ECO:0000313" key="6">
    <source>
        <dbReference type="Proteomes" id="UP000238325"/>
    </source>
</evidence>
<dbReference type="InterPro" id="IPR027417">
    <property type="entry name" value="P-loop_NTPase"/>
</dbReference>
<dbReference type="Proteomes" id="UP000238325">
    <property type="component" value="Unassembled WGS sequence"/>
</dbReference>
<feature type="domain" description="Helicase C-terminal" evidence="3">
    <location>
        <begin position="490"/>
        <end position="715"/>
    </location>
</feature>
<dbReference type="Proteomes" id="UP000238534">
    <property type="component" value="Unassembled WGS sequence"/>
</dbReference>
<reference evidence="6 7" key="1">
    <citation type="submission" date="2017-09" db="EMBL/GenBank/DDBJ databases">
        <title>Genomic, metabolic, and phenotypic characteristics of bacterial isolates from the natural microbiome of the model nematode Caenorhabditis elegans.</title>
        <authorList>
            <person name="Zimmermann J."/>
            <person name="Obeng N."/>
            <person name="Yang W."/>
            <person name="Obeng O."/>
            <person name="Kissoyan K."/>
            <person name="Pees B."/>
            <person name="Dirksen P."/>
            <person name="Hoppner M."/>
            <person name="Franke A."/>
            <person name="Rosenstiel P."/>
            <person name="Leippe M."/>
            <person name="Dierking K."/>
            <person name="Kaleta C."/>
            <person name="Schulenburg H."/>
        </authorList>
    </citation>
    <scope>NUCLEOTIDE SEQUENCE [LARGE SCALE GENOMIC DNA]</scope>
    <source>
        <strain evidence="4 7">MYb25</strain>
        <strain evidence="5 6">MYb44</strain>
    </source>
</reference>
<proteinExistence type="predicted"/>
<dbReference type="GO" id="GO:0005524">
    <property type="term" value="F:ATP binding"/>
    <property type="evidence" value="ECO:0007669"/>
    <property type="project" value="InterPro"/>
</dbReference>
<evidence type="ECO:0000259" key="3">
    <source>
        <dbReference type="PROSITE" id="PS51194"/>
    </source>
</evidence>
<accession>A0A2S9CRZ1</accession>
<protein>
    <submittedName>
        <fullName evidence="4">DNA repair helicase</fullName>
    </submittedName>
</protein>
<keyword evidence="4" id="KW-0378">Hydrolase</keyword>
<dbReference type="InterPro" id="IPR001650">
    <property type="entry name" value="Helicase_C-like"/>
</dbReference>
<dbReference type="PANTHER" id="PTHR47396">
    <property type="entry name" value="TYPE I RESTRICTION ENZYME ECOKI R PROTEIN"/>
    <property type="match status" value="1"/>
</dbReference>
<dbReference type="InterPro" id="IPR014001">
    <property type="entry name" value="Helicase_ATP-bd"/>
</dbReference>
<gene>
    <name evidence="4" type="ORF">CQ022_14340</name>
    <name evidence="5" type="ORF">CQ033_13235</name>
</gene>
<dbReference type="GO" id="GO:0003677">
    <property type="term" value="F:DNA binding"/>
    <property type="evidence" value="ECO:0007669"/>
    <property type="project" value="InterPro"/>
</dbReference>
<keyword evidence="1" id="KW-0812">Transmembrane</keyword>
<dbReference type="Gene3D" id="3.40.50.300">
    <property type="entry name" value="P-loop containing nucleotide triphosphate hydrolases"/>
    <property type="match status" value="2"/>
</dbReference>
<dbReference type="InterPro" id="IPR050742">
    <property type="entry name" value="Helicase_Restrict-Modif_Enz"/>
</dbReference>
<dbReference type="PROSITE" id="PS51194">
    <property type="entry name" value="HELICASE_CTER"/>
    <property type="match status" value="1"/>
</dbReference>
<dbReference type="SUPFAM" id="SSF52540">
    <property type="entry name" value="P-loop containing nucleoside triphosphate hydrolases"/>
    <property type="match status" value="1"/>
</dbReference>
<feature type="transmembrane region" description="Helical" evidence="1">
    <location>
        <begin position="38"/>
        <end position="58"/>
    </location>
</feature>